<dbReference type="PANTHER" id="PTHR30543">
    <property type="entry name" value="CHROMATE REDUCTASE"/>
    <property type="match status" value="1"/>
</dbReference>
<dbReference type="PANTHER" id="PTHR30543:SF21">
    <property type="entry name" value="NAD(P)H-DEPENDENT FMN REDUCTASE LOT6"/>
    <property type="match status" value="1"/>
</dbReference>
<dbReference type="GO" id="GO:0005829">
    <property type="term" value="C:cytosol"/>
    <property type="evidence" value="ECO:0007669"/>
    <property type="project" value="TreeGrafter"/>
</dbReference>
<dbReference type="InterPro" id="IPR029039">
    <property type="entry name" value="Flavoprotein-like_sf"/>
</dbReference>
<evidence type="ECO:0000313" key="5">
    <source>
        <dbReference type="Proteomes" id="UP000247346"/>
    </source>
</evidence>
<dbReference type="Proteomes" id="UP000247346">
    <property type="component" value="Unassembled WGS sequence"/>
</dbReference>
<dbReference type="Gene3D" id="3.40.50.360">
    <property type="match status" value="1"/>
</dbReference>
<dbReference type="RefSeq" id="WP_010344424.1">
    <property type="nucleotide sequence ID" value="NZ_CP132343.1"/>
</dbReference>
<keyword evidence="2" id="KW-0288">FMN</keyword>
<keyword evidence="2" id="KW-0285">Flavoprotein</keyword>
<comment type="caution">
    <text evidence="4">The sequence shown here is derived from an EMBL/GenBank/DDBJ whole genome shotgun (WGS) entry which is preliminary data.</text>
</comment>
<dbReference type="EMBL" id="MDEK01000003">
    <property type="protein sequence ID" value="PPU84415.1"/>
    <property type="molecule type" value="Genomic_DNA"/>
</dbReference>
<dbReference type="GO" id="GO:0010181">
    <property type="term" value="F:FMN binding"/>
    <property type="evidence" value="ECO:0007669"/>
    <property type="project" value="TreeGrafter"/>
</dbReference>
<accession>A0A2P5Z7T3</accession>
<proteinExistence type="predicted"/>
<dbReference type="GO" id="GO:0016491">
    <property type="term" value="F:oxidoreductase activity"/>
    <property type="evidence" value="ECO:0007669"/>
    <property type="project" value="InterPro"/>
</dbReference>
<evidence type="ECO:0000256" key="1">
    <source>
        <dbReference type="ARBA" id="ARBA00001917"/>
    </source>
</evidence>
<evidence type="ECO:0000313" key="4">
    <source>
        <dbReference type="EMBL" id="PPU84415.1"/>
    </source>
</evidence>
<protein>
    <submittedName>
        <fullName evidence="4">NAD(P)H-dependent oxidoreductase</fullName>
    </submittedName>
</protein>
<name>A0A2P5Z7T3_9XANT</name>
<dbReference type="Pfam" id="PF03358">
    <property type="entry name" value="FMN_red"/>
    <property type="match status" value="1"/>
</dbReference>
<comment type="cofactor">
    <cofactor evidence="1">
        <name>FMN</name>
        <dbReference type="ChEBI" id="CHEBI:58210"/>
    </cofactor>
</comment>
<reference evidence="4 5" key="1">
    <citation type="submission" date="2016-08" db="EMBL/GenBank/DDBJ databases">
        <authorList>
            <person name="Seilhamer J.J."/>
        </authorList>
    </citation>
    <scope>NUCLEOTIDE SEQUENCE [LARGE SCALE GENOMIC DNA]</scope>
    <source>
        <strain evidence="4 5">CFBP4641</strain>
    </source>
</reference>
<dbReference type="GeneID" id="93879496"/>
<gene>
    <name evidence="4" type="ORF">XsacCFBP4641_04945</name>
</gene>
<feature type="domain" description="NADPH-dependent FMN reductase-like" evidence="3">
    <location>
        <begin position="5"/>
        <end position="147"/>
    </location>
</feature>
<dbReference type="STRING" id="56458.SB85_03710"/>
<organism evidence="4 5">
    <name type="scientific">Xanthomonas sacchari</name>
    <dbReference type="NCBI Taxonomy" id="56458"/>
    <lineage>
        <taxon>Bacteria</taxon>
        <taxon>Pseudomonadati</taxon>
        <taxon>Pseudomonadota</taxon>
        <taxon>Gammaproteobacteria</taxon>
        <taxon>Lysobacterales</taxon>
        <taxon>Lysobacteraceae</taxon>
        <taxon>Xanthomonas</taxon>
    </lineage>
</organism>
<dbReference type="InterPro" id="IPR005025">
    <property type="entry name" value="FMN_Rdtase-like_dom"/>
</dbReference>
<sequence>MSQYRIAVFVGSLRKESFNRRLAHALERLAGDRARFEYVEIGDLPLYNQDHDHDYPAQGRRLKTQVSGADAVLFVTPEYNRSIPGVLKNAIDLGSRPYGESAFTGKPAAVCGTSPGAIGTALAQQHLRNVLAYLDMPVLGQPEIFLQFKEGLIAEDGAIDDERTRKFLAGFVDKFIAWIDELQA</sequence>
<dbReference type="AlphaFoldDB" id="A0A2P5Z7T3"/>
<dbReference type="OrthoDB" id="9812295at2"/>
<dbReference type="SUPFAM" id="SSF52218">
    <property type="entry name" value="Flavoproteins"/>
    <property type="match status" value="1"/>
</dbReference>
<evidence type="ECO:0000259" key="3">
    <source>
        <dbReference type="Pfam" id="PF03358"/>
    </source>
</evidence>
<evidence type="ECO:0000256" key="2">
    <source>
        <dbReference type="ARBA" id="ARBA00022643"/>
    </source>
</evidence>
<dbReference type="InterPro" id="IPR050712">
    <property type="entry name" value="NAD(P)H-dep_reductase"/>
</dbReference>